<dbReference type="AlphaFoldDB" id="A0A150RN43"/>
<name>A0A150RN43_SORCE</name>
<protein>
    <recommendedName>
        <fullName evidence="4">DUF1304 domain-containing protein</fullName>
    </recommendedName>
</protein>
<feature type="transmembrane region" description="Helical" evidence="1">
    <location>
        <begin position="103"/>
        <end position="123"/>
    </location>
</feature>
<evidence type="ECO:0008006" key="4">
    <source>
        <dbReference type="Google" id="ProtNLM"/>
    </source>
</evidence>
<keyword evidence="1" id="KW-0812">Transmembrane</keyword>
<feature type="transmembrane region" description="Helical" evidence="1">
    <location>
        <begin position="47"/>
        <end position="69"/>
    </location>
</feature>
<dbReference type="Proteomes" id="UP000075635">
    <property type="component" value="Unassembled WGS sequence"/>
</dbReference>
<evidence type="ECO:0000313" key="3">
    <source>
        <dbReference type="Proteomes" id="UP000075635"/>
    </source>
</evidence>
<proteinExistence type="predicted"/>
<sequence length="125" mass="13356">METASRIIVALIGVLHIYILVLEMFLWRSERAYRAFGTTPEIAAITAPLAANQGLYNGFLAAGLLWGVIHPNDAFAWQIQTFFLLCVAVAGVYGAATAKRSILFVQTVPSAIGLALVLLAHQAGG</sequence>
<feature type="transmembrane region" description="Helical" evidence="1">
    <location>
        <begin position="6"/>
        <end position="26"/>
    </location>
</feature>
<dbReference type="InterPro" id="IPR009732">
    <property type="entry name" value="DUF1304"/>
</dbReference>
<comment type="caution">
    <text evidence="2">The sequence shown here is derived from an EMBL/GenBank/DDBJ whole genome shotgun (WGS) entry which is preliminary data.</text>
</comment>
<feature type="transmembrane region" description="Helical" evidence="1">
    <location>
        <begin position="75"/>
        <end position="96"/>
    </location>
</feature>
<keyword evidence="1" id="KW-1133">Transmembrane helix</keyword>
<evidence type="ECO:0000313" key="2">
    <source>
        <dbReference type="EMBL" id="KYF81687.1"/>
    </source>
</evidence>
<evidence type="ECO:0000256" key="1">
    <source>
        <dbReference type="SAM" id="Phobius"/>
    </source>
</evidence>
<reference evidence="2 3" key="1">
    <citation type="submission" date="2014-02" db="EMBL/GenBank/DDBJ databases">
        <title>The small core and large imbalanced accessory genome model reveals a collaborative survival strategy of Sorangium cellulosum strains in nature.</title>
        <authorList>
            <person name="Han K."/>
            <person name="Peng R."/>
            <person name="Blom J."/>
            <person name="Li Y.-Z."/>
        </authorList>
    </citation>
    <scope>NUCLEOTIDE SEQUENCE [LARGE SCALE GENOMIC DNA]</scope>
    <source>
        <strain evidence="2 3">So0011-07</strain>
    </source>
</reference>
<gene>
    <name evidence="2" type="ORF">BE17_52100</name>
</gene>
<accession>A0A150RN43</accession>
<dbReference type="PANTHER" id="PTHR38446">
    <property type="entry name" value="BLL0914 PROTEIN"/>
    <property type="match status" value="1"/>
</dbReference>
<dbReference type="PANTHER" id="PTHR38446:SF1">
    <property type="entry name" value="BLL0914 PROTEIN"/>
    <property type="match status" value="1"/>
</dbReference>
<dbReference type="EMBL" id="JEMB01002363">
    <property type="protein sequence ID" value="KYF81687.1"/>
    <property type="molecule type" value="Genomic_DNA"/>
</dbReference>
<keyword evidence="1" id="KW-0472">Membrane</keyword>
<organism evidence="2 3">
    <name type="scientific">Sorangium cellulosum</name>
    <name type="common">Polyangium cellulosum</name>
    <dbReference type="NCBI Taxonomy" id="56"/>
    <lineage>
        <taxon>Bacteria</taxon>
        <taxon>Pseudomonadati</taxon>
        <taxon>Myxococcota</taxon>
        <taxon>Polyangia</taxon>
        <taxon>Polyangiales</taxon>
        <taxon>Polyangiaceae</taxon>
        <taxon>Sorangium</taxon>
    </lineage>
</organism>
<dbReference type="Pfam" id="PF06993">
    <property type="entry name" value="DUF1304"/>
    <property type="match status" value="1"/>
</dbReference>